<proteinExistence type="predicted"/>
<feature type="signal peptide" evidence="1">
    <location>
        <begin position="1"/>
        <end position="19"/>
    </location>
</feature>
<dbReference type="AlphaFoldDB" id="A0A3E0E7W6"/>
<evidence type="ECO:0000313" key="3">
    <source>
        <dbReference type="Proteomes" id="UP000256405"/>
    </source>
</evidence>
<accession>A0A3E0E7W6</accession>
<dbReference type="OrthoDB" id="662138at2"/>
<keyword evidence="3" id="KW-1185">Reference proteome</keyword>
<dbReference type="Proteomes" id="UP000256405">
    <property type="component" value="Unassembled WGS sequence"/>
</dbReference>
<dbReference type="EMBL" id="QUNF01000001">
    <property type="protein sequence ID" value="REG94348.1"/>
    <property type="molecule type" value="Genomic_DNA"/>
</dbReference>
<evidence type="ECO:0000313" key="2">
    <source>
        <dbReference type="EMBL" id="REG94348.1"/>
    </source>
</evidence>
<protein>
    <submittedName>
        <fullName evidence="2">Uncharacterized protein</fullName>
    </submittedName>
</protein>
<gene>
    <name evidence="2" type="ORF">C8N25_101175</name>
</gene>
<dbReference type="RefSeq" id="WP_086543724.1">
    <property type="nucleotide sequence ID" value="NZ_MSSW01000088.1"/>
</dbReference>
<evidence type="ECO:0000256" key="1">
    <source>
        <dbReference type="SAM" id="SignalP"/>
    </source>
</evidence>
<feature type="chain" id="PRO_5017755968" evidence="1">
    <location>
        <begin position="20"/>
        <end position="380"/>
    </location>
</feature>
<sequence>MKNIILPLCLFFYAATSFAQQIPPKDIEDKVLGWMKVYNFRGVREPLKVDAKLYTPAQQSIADSIGNWMQASYLPKGGLGDVKRRVSEKLGLYNKNNAAMPQSYGAVANTYSHLKYNANGKMVPLTSDGIQWSIMANAPVGIPADALCTPTQYYFTLPSLKEQGSSEENPYIKSLATHPNTKKYPTYVTRNENGMFEIALLLYPQNDFPFIKITKAEYLEQVAAAIERKYAIEKEEAVTKWHTDATRANARKYADEKYQKRISVLKTNKEKYKDRLEETAEIFTNQPDILLENYPDVFVGNGGGTLKLPVYKIDPVIAERCKIDNPQWLTIFWNGGLNSPVGNHQHESITNNFNFDYLYKFCFDPEKVKGQPYKPLRSPR</sequence>
<reference evidence="2 3" key="1">
    <citation type="submission" date="2018-08" db="EMBL/GenBank/DDBJ databases">
        <title>Genomic Encyclopedia of Archaeal and Bacterial Type Strains, Phase II (KMG-II): from individual species to whole genera.</title>
        <authorList>
            <person name="Goeker M."/>
        </authorList>
    </citation>
    <scope>NUCLEOTIDE SEQUENCE [LARGE SCALE GENOMIC DNA]</scope>
    <source>
        <strain evidence="2 3">DSM 15986</strain>
    </source>
</reference>
<comment type="caution">
    <text evidence="2">The sequence shown here is derived from an EMBL/GenBank/DDBJ whole genome shotgun (WGS) entry which is preliminary data.</text>
</comment>
<name>A0A3E0E7W6_9BACT</name>
<keyword evidence="1" id="KW-0732">Signal</keyword>
<organism evidence="2 3">
    <name type="scientific">Algoriphagus antarcticus</name>
    <dbReference type="NCBI Taxonomy" id="238540"/>
    <lineage>
        <taxon>Bacteria</taxon>
        <taxon>Pseudomonadati</taxon>
        <taxon>Bacteroidota</taxon>
        <taxon>Cytophagia</taxon>
        <taxon>Cytophagales</taxon>
        <taxon>Cyclobacteriaceae</taxon>
        <taxon>Algoriphagus</taxon>
    </lineage>
</organism>